<dbReference type="GO" id="GO:0005737">
    <property type="term" value="C:cytoplasm"/>
    <property type="evidence" value="ECO:0007669"/>
    <property type="project" value="TreeGrafter"/>
</dbReference>
<dbReference type="InterPro" id="IPR002110">
    <property type="entry name" value="Ankyrin_rpt"/>
</dbReference>
<dbReference type="EMBL" id="JABFAC010000005">
    <property type="protein sequence ID" value="MBA0612385.1"/>
    <property type="molecule type" value="Genomic_DNA"/>
</dbReference>
<dbReference type="Pfam" id="PF11904">
    <property type="entry name" value="ANKRD13_C"/>
    <property type="match status" value="2"/>
</dbReference>
<feature type="domain" description="Ankyrin repeat" evidence="6">
    <location>
        <begin position="186"/>
        <end position="538"/>
    </location>
</feature>
<organism evidence="7 8">
    <name type="scientific">Gossypium davidsonii</name>
    <name type="common">Davidson's cotton</name>
    <name type="synonym">Gossypium klotzschianum subsp. davidsonii</name>
    <dbReference type="NCBI Taxonomy" id="34287"/>
    <lineage>
        <taxon>Eukaryota</taxon>
        <taxon>Viridiplantae</taxon>
        <taxon>Streptophyta</taxon>
        <taxon>Embryophyta</taxon>
        <taxon>Tracheophyta</taxon>
        <taxon>Spermatophyta</taxon>
        <taxon>Magnoliopsida</taxon>
        <taxon>eudicotyledons</taxon>
        <taxon>Gunneridae</taxon>
        <taxon>Pentapetalae</taxon>
        <taxon>rosids</taxon>
        <taxon>malvids</taxon>
        <taxon>Malvales</taxon>
        <taxon>Malvaceae</taxon>
        <taxon>Malvoideae</taxon>
        <taxon>Gossypium</taxon>
    </lineage>
</organism>
<dbReference type="PROSITE" id="PS50088">
    <property type="entry name" value="ANK_REPEAT"/>
    <property type="match status" value="1"/>
</dbReference>
<feature type="repeat" description="ANK" evidence="4">
    <location>
        <begin position="69"/>
        <end position="101"/>
    </location>
</feature>
<keyword evidence="4" id="KW-0040">ANK repeat</keyword>
<dbReference type="PANTHER" id="PTHR12447:SF35">
    <property type="entry name" value="ANKYRIN REPEAT FAMILY PROTEIN"/>
    <property type="match status" value="1"/>
</dbReference>
<dbReference type="PROSITE" id="PS50297">
    <property type="entry name" value="ANK_REP_REGION"/>
    <property type="match status" value="1"/>
</dbReference>
<dbReference type="GO" id="GO:0012505">
    <property type="term" value="C:endomembrane system"/>
    <property type="evidence" value="ECO:0007669"/>
    <property type="project" value="UniProtKB-SubCell"/>
</dbReference>
<keyword evidence="2" id="KW-0677">Repeat</keyword>
<name>A0A7J8RF79_GOSDV</name>
<keyword evidence="8" id="KW-1185">Reference proteome</keyword>
<feature type="region of interest" description="Disordered" evidence="5">
    <location>
        <begin position="595"/>
        <end position="614"/>
    </location>
</feature>
<dbReference type="InterPro" id="IPR036770">
    <property type="entry name" value="Ankyrin_rpt-contain_sf"/>
</dbReference>
<dbReference type="SMART" id="SM00248">
    <property type="entry name" value="ANK"/>
    <property type="match status" value="3"/>
</dbReference>
<gene>
    <name evidence="7" type="ORF">Godav_012988</name>
</gene>
<evidence type="ECO:0000256" key="3">
    <source>
        <dbReference type="ARBA" id="ARBA00023136"/>
    </source>
</evidence>
<dbReference type="FunFam" id="1.25.40.20:FF:000331">
    <property type="entry name" value="Ankyrin repeat family protein"/>
    <property type="match status" value="1"/>
</dbReference>
<protein>
    <recommendedName>
        <fullName evidence="6">Ankyrin repeat domain-containing protein</fullName>
    </recommendedName>
</protein>
<dbReference type="AlphaFoldDB" id="A0A7J8RF79"/>
<proteinExistence type="predicted"/>
<dbReference type="InterPro" id="IPR055285">
    <property type="entry name" value="ANKRD13_C"/>
</dbReference>
<dbReference type="SUPFAM" id="SSF48403">
    <property type="entry name" value="Ankyrin repeat"/>
    <property type="match status" value="1"/>
</dbReference>
<evidence type="ECO:0000259" key="6">
    <source>
        <dbReference type="Pfam" id="PF11904"/>
    </source>
</evidence>
<comment type="subcellular location">
    <subcellularLocation>
        <location evidence="1">Endomembrane system</location>
    </subcellularLocation>
</comment>
<feature type="compositionally biased region" description="Basic and acidic residues" evidence="5">
    <location>
        <begin position="472"/>
        <end position="482"/>
    </location>
</feature>
<feature type="domain" description="Ankyrin repeat" evidence="6">
    <location>
        <begin position="571"/>
        <end position="655"/>
    </location>
</feature>
<feature type="region of interest" description="Disordered" evidence="5">
    <location>
        <begin position="461"/>
        <end position="482"/>
    </location>
</feature>
<evidence type="ECO:0000256" key="5">
    <source>
        <dbReference type="SAM" id="MobiDB-lite"/>
    </source>
</evidence>
<dbReference type="PANTHER" id="PTHR12447">
    <property type="entry name" value="ANKYRIN REPEAT DOMAIN-CONTAINING PROTEIN 13"/>
    <property type="match status" value="1"/>
</dbReference>
<evidence type="ECO:0000256" key="1">
    <source>
        <dbReference type="ARBA" id="ARBA00004308"/>
    </source>
</evidence>
<evidence type="ECO:0000256" key="4">
    <source>
        <dbReference type="PROSITE-ProRule" id="PRU00023"/>
    </source>
</evidence>
<dbReference type="Gene3D" id="1.25.40.20">
    <property type="entry name" value="Ankyrin repeat-containing domain"/>
    <property type="match status" value="1"/>
</dbReference>
<evidence type="ECO:0000256" key="2">
    <source>
        <dbReference type="ARBA" id="ARBA00022737"/>
    </source>
</evidence>
<keyword evidence="3" id="KW-0472">Membrane</keyword>
<comment type="caution">
    <text evidence="7">The sequence shown here is derived from an EMBL/GenBank/DDBJ whole genome shotgun (WGS) entry which is preliminary data.</text>
</comment>
<evidence type="ECO:0000313" key="7">
    <source>
        <dbReference type="EMBL" id="MBA0612385.1"/>
    </source>
</evidence>
<sequence>MAGIDVSKYAHSPVHVAVATRDYGSLRRILEALPRLGNPDEIQTEAASLAEEEKAEEIAAVIDRRDVPNRDTPLHLAVKLGDETATKMLMAAGADWSLQNEQGWSALQEAICNREESIAMIIVQDYQPLAWAKWCRRLPRLVGTMRRMRDFYMEITFHFESSVIPFISRIAPSDTYKIWKTGANLRADMTLAGFDGFRIQRSDQSILFLGDGSEDGKVPPGSLCMISHKDKEVMNALDGAGSQATDEEVRKEVVAMSQTSIFRPGIDVTQAVLLPQLTWRRQEKTEMVGAWKAKVYDMHNVVVSIKSRRVPGAMTDDEFLGTSNENEAECEELDEILTEEERRQLEVALKLDSSEMSNESEDGIIGHQHSGYESREIPIEETNGFKNGETKQEKKGWFGGWRKKETKHEVQRKVVPPRSSFRVDEKVSDLLGDSPSRSQIKPGRHSVEIVATDDHRRIRDLRISTSMSSESSNRRKDSSRENEYKKGLRPILWLSPNFPLQIEELLPLLDILANKVKAIRRLRELLTTKLPAGTFPVKGLRLGFWYLYAWYMIHSLPSIYGCIGLSGEMEVAIPVVPTIRVLVTFTKFEELPPVDEFSTPPSSPTAGQESPAVTHSSGSWFQWIKTPYQRPSSSNHSYNKIENLQDPFAIPPNYTWITAEAKKKKMQEKSKSKKGKGQNH</sequence>
<dbReference type="Pfam" id="PF00023">
    <property type="entry name" value="Ank"/>
    <property type="match status" value="1"/>
</dbReference>
<evidence type="ECO:0000313" key="8">
    <source>
        <dbReference type="Proteomes" id="UP000593561"/>
    </source>
</evidence>
<feature type="region of interest" description="Disordered" evidence="5">
    <location>
        <begin position="661"/>
        <end position="680"/>
    </location>
</feature>
<feature type="compositionally biased region" description="Basic residues" evidence="5">
    <location>
        <begin position="662"/>
        <end position="680"/>
    </location>
</feature>
<feature type="compositionally biased region" description="Polar residues" evidence="5">
    <location>
        <begin position="604"/>
        <end position="614"/>
    </location>
</feature>
<accession>A0A7J8RF79</accession>
<dbReference type="Proteomes" id="UP000593561">
    <property type="component" value="Unassembled WGS sequence"/>
</dbReference>
<reference evidence="7 8" key="1">
    <citation type="journal article" date="2019" name="Genome Biol. Evol.">
        <title>Insights into the evolution of the New World diploid cottons (Gossypium, subgenus Houzingenia) based on genome sequencing.</title>
        <authorList>
            <person name="Grover C.E."/>
            <person name="Arick M.A. 2nd"/>
            <person name="Thrash A."/>
            <person name="Conover J.L."/>
            <person name="Sanders W.S."/>
            <person name="Peterson D.G."/>
            <person name="Frelichowski J.E."/>
            <person name="Scheffler J.A."/>
            <person name="Scheffler B.E."/>
            <person name="Wendel J.F."/>
        </authorList>
    </citation>
    <scope>NUCLEOTIDE SEQUENCE [LARGE SCALE GENOMIC DNA]</scope>
    <source>
        <strain evidence="7">27</strain>
        <tissue evidence="7">Leaf</tissue>
    </source>
</reference>
<dbReference type="InterPro" id="IPR021832">
    <property type="entry name" value="ANKRD13"/>
</dbReference>